<accession>A0AAV2SJZ7</accession>
<evidence type="ECO:0000313" key="8">
    <source>
        <dbReference type="Proteomes" id="UP001497623"/>
    </source>
</evidence>
<dbReference type="AlphaFoldDB" id="A0AAV2SJZ7"/>
<feature type="coiled-coil region" evidence="5">
    <location>
        <begin position="143"/>
        <end position="208"/>
    </location>
</feature>
<dbReference type="SUPFAM" id="SSF57845">
    <property type="entry name" value="B-box zinc-binding domain"/>
    <property type="match status" value="1"/>
</dbReference>
<reference evidence="7 8" key="1">
    <citation type="submission" date="2024-05" db="EMBL/GenBank/DDBJ databases">
        <authorList>
            <person name="Wallberg A."/>
        </authorList>
    </citation>
    <scope>NUCLEOTIDE SEQUENCE [LARGE SCALE GENOMIC DNA]</scope>
</reference>
<evidence type="ECO:0000313" key="7">
    <source>
        <dbReference type="EMBL" id="CAL4191433.1"/>
    </source>
</evidence>
<evidence type="ECO:0000256" key="4">
    <source>
        <dbReference type="PROSITE-ProRule" id="PRU00175"/>
    </source>
</evidence>
<dbReference type="InterPro" id="IPR047153">
    <property type="entry name" value="TRIM45/56/19-like"/>
</dbReference>
<evidence type="ECO:0000256" key="3">
    <source>
        <dbReference type="ARBA" id="ARBA00022833"/>
    </source>
</evidence>
<feature type="domain" description="RING-type" evidence="6">
    <location>
        <begin position="6"/>
        <end position="49"/>
    </location>
</feature>
<name>A0AAV2SJZ7_MEGNR</name>
<keyword evidence="5" id="KW-0175">Coiled coil</keyword>
<dbReference type="GO" id="GO:0008270">
    <property type="term" value="F:zinc ion binding"/>
    <property type="evidence" value="ECO:0007669"/>
    <property type="project" value="UniProtKB-KW"/>
</dbReference>
<evidence type="ECO:0000256" key="2">
    <source>
        <dbReference type="ARBA" id="ARBA00022771"/>
    </source>
</evidence>
<evidence type="ECO:0000259" key="6">
    <source>
        <dbReference type="PROSITE" id="PS50089"/>
    </source>
</evidence>
<dbReference type="InterPro" id="IPR017907">
    <property type="entry name" value="Znf_RING_CS"/>
</dbReference>
<dbReference type="Pfam" id="PF13639">
    <property type="entry name" value="zf-RING_2"/>
    <property type="match status" value="1"/>
</dbReference>
<proteinExistence type="predicted"/>
<dbReference type="PROSITE" id="PS00518">
    <property type="entry name" value="ZF_RING_1"/>
    <property type="match status" value="1"/>
</dbReference>
<keyword evidence="8" id="KW-1185">Reference proteome</keyword>
<dbReference type="Gene3D" id="3.30.40.10">
    <property type="entry name" value="Zinc/RING finger domain, C3HC4 (zinc finger)"/>
    <property type="match status" value="1"/>
</dbReference>
<comment type="caution">
    <text evidence="7">The sequence shown here is derived from an EMBL/GenBank/DDBJ whole genome shotgun (WGS) entry which is preliminary data.</text>
</comment>
<protein>
    <recommendedName>
        <fullName evidence="6">RING-type domain-containing protein</fullName>
    </recommendedName>
</protein>
<dbReference type="InterPro" id="IPR013083">
    <property type="entry name" value="Znf_RING/FYVE/PHD"/>
</dbReference>
<dbReference type="Gene3D" id="3.30.160.60">
    <property type="entry name" value="Classic Zinc Finger"/>
    <property type="match status" value="1"/>
</dbReference>
<organism evidence="7 8">
    <name type="scientific">Meganyctiphanes norvegica</name>
    <name type="common">Northern krill</name>
    <name type="synonym">Thysanopoda norvegica</name>
    <dbReference type="NCBI Taxonomy" id="48144"/>
    <lineage>
        <taxon>Eukaryota</taxon>
        <taxon>Metazoa</taxon>
        <taxon>Ecdysozoa</taxon>
        <taxon>Arthropoda</taxon>
        <taxon>Crustacea</taxon>
        <taxon>Multicrustacea</taxon>
        <taxon>Malacostraca</taxon>
        <taxon>Eumalacostraca</taxon>
        <taxon>Eucarida</taxon>
        <taxon>Euphausiacea</taxon>
        <taxon>Euphausiidae</taxon>
        <taxon>Meganyctiphanes</taxon>
    </lineage>
</organism>
<evidence type="ECO:0000256" key="1">
    <source>
        <dbReference type="ARBA" id="ARBA00022723"/>
    </source>
</evidence>
<dbReference type="InterPro" id="IPR001841">
    <property type="entry name" value="Znf_RING"/>
</dbReference>
<dbReference type="EMBL" id="CAXKWB010067794">
    <property type="protein sequence ID" value="CAL4191433.1"/>
    <property type="molecule type" value="Genomic_DNA"/>
</dbReference>
<dbReference type="PROSITE" id="PS50089">
    <property type="entry name" value="ZF_RING_2"/>
    <property type="match status" value="1"/>
</dbReference>
<dbReference type="PANTHER" id="PTHR25462">
    <property type="entry name" value="BONUS, ISOFORM C-RELATED"/>
    <property type="match status" value="1"/>
</dbReference>
<keyword evidence="2 4" id="KW-0863">Zinc-finger</keyword>
<keyword evidence="1" id="KW-0479">Metal-binding</keyword>
<evidence type="ECO:0000256" key="5">
    <source>
        <dbReference type="SAM" id="Coils"/>
    </source>
</evidence>
<dbReference type="PANTHER" id="PTHR25462:SF296">
    <property type="entry name" value="MEIOTIC P26, ISOFORM F"/>
    <property type="match status" value="1"/>
</dbReference>
<dbReference type="SMART" id="SM00184">
    <property type="entry name" value="RING"/>
    <property type="match status" value="1"/>
</dbReference>
<dbReference type="SUPFAM" id="SSF57850">
    <property type="entry name" value="RING/U-box"/>
    <property type="match status" value="1"/>
</dbReference>
<dbReference type="Proteomes" id="UP001497623">
    <property type="component" value="Unassembled WGS sequence"/>
</dbReference>
<gene>
    <name evidence="7" type="ORF">MNOR_LOCUS36595</name>
</gene>
<keyword evidence="3" id="KW-0862">Zinc</keyword>
<sequence length="258" mass="29231">MISAECTICDLPYDEGNHRPRNLPCGHGFCTICLETTISRGSSLCPICRKTHGAKLAENLPINFVLENILQNYPSSNFCPKHKTIPIYFHCQTHNVKICHSCVVLDHPPTVCKLSSLEDEVKSIIGNGNKALQNTREHLQDFIKVNNKEIKEHNDEINTIRTQINELSMKIDLIQKEREAKSKLVEEAESAMIDNSNKQEAMNSMEEKASSSHNIMKMLEKSKSELMQIKDWEENVTKTLNLSNSHFPTLCGSTHSRV</sequence>